<dbReference type="RefSeq" id="WP_353295484.1">
    <property type="nucleotide sequence ID" value="NZ_BAABWH010000006.1"/>
</dbReference>
<organism evidence="1 2">
    <name type="scientific">Thalassolituus maritimus</name>
    <dbReference type="NCBI Taxonomy" id="484498"/>
    <lineage>
        <taxon>Bacteria</taxon>
        <taxon>Pseudomonadati</taxon>
        <taxon>Pseudomonadota</taxon>
        <taxon>Gammaproteobacteria</taxon>
        <taxon>Oceanospirillales</taxon>
        <taxon>Oceanospirillaceae</taxon>
        <taxon>Thalassolituus</taxon>
    </lineage>
</organism>
<gene>
    <name evidence="1" type="ORF">NBRC116585_23910</name>
</gene>
<protein>
    <recommendedName>
        <fullName evidence="3">A nuclease family of the HNH/ENDO VII superfamily with conserved AHH</fullName>
    </recommendedName>
</protein>
<dbReference type="InterPro" id="IPR032871">
    <property type="entry name" value="AHH_dom_containing"/>
</dbReference>
<accession>A0ABQ0A1J2</accession>
<dbReference type="Pfam" id="PF14412">
    <property type="entry name" value="AHH"/>
    <property type="match status" value="1"/>
</dbReference>
<reference evidence="1 2" key="1">
    <citation type="submission" date="2024-04" db="EMBL/GenBank/DDBJ databases">
        <title>Draft genome sequence of Thalassolituus maritimus NBRC 116585.</title>
        <authorList>
            <person name="Miyakawa T."/>
            <person name="Kusuya Y."/>
            <person name="Miura T."/>
        </authorList>
    </citation>
    <scope>NUCLEOTIDE SEQUENCE [LARGE SCALE GENOMIC DNA]</scope>
    <source>
        <strain evidence="1 2">5NW40-0001</strain>
    </source>
</reference>
<sequence>MELEYRNGVRITKFAHERDAYEAAIAEHERNARDFYSTESQSGVEVDRKKALADALAFLAKERAKLSTISSIQEQLREYRAQGMLAHKDNSDMWSRADALDVMSAEDHHPTDMLEQNMRAEGVPKPSAQHTAHHICPGQGKLPDTTRMARDHLHIHGIRINDPANGVYLITKDSETPHWDIPSSRGHRKYHTHGYEELLWKRLAPRHTMDQIKTELQVIGRIIQQNEPKTAFAKMAKKGHLV</sequence>
<proteinExistence type="predicted"/>
<comment type="caution">
    <text evidence="1">The sequence shown here is derived from an EMBL/GenBank/DDBJ whole genome shotgun (WGS) entry which is preliminary data.</text>
</comment>
<evidence type="ECO:0000313" key="2">
    <source>
        <dbReference type="Proteomes" id="UP001481413"/>
    </source>
</evidence>
<evidence type="ECO:0000313" key="1">
    <source>
        <dbReference type="EMBL" id="GAA6146273.1"/>
    </source>
</evidence>
<keyword evidence="2" id="KW-1185">Reference proteome</keyword>
<evidence type="ECO:0008006" key="3">
    <source>
        <dbReference type="Google" id="ProtNLM"/>
    </source>
</evidence>
<name>A0ABQ0A1J2_9GAMM</name>
<dbReference type="EMBL" id="BAABWH010000006">
    <property type="protein sequence ID" value="GAA6146273.1"/>
    <property type="molecule type" value="Genomic_DNA"/>
</dbReference>
<dbReference type="Proteomes" id="UP001481413">
    <property type="component" value="Unassembled WGS sequence"/>
</dbReference>